<proteinExistence type="predicted"/>
<protein>
    <recommendedName>
        <fullName evidence="3">LAGLIDADG homing endonuclease</fullName>
    </recommendedName>
</protein>
<dbReference type="RefSeq" id="WP_413267022.1">
    <property type="nucleotide sequence ID" value="NZ_JBHFNR010000251.1"/>
</dbReference>
<evidence type="ECO:0000313" key="2">
    <source>
        <dbReference type="Proteomes" id="UP001576784"/>
    </source>
</evidence>
<dbReference type="EMBL" id="JBHFNR010000251">
    <property type="protein sequence ID" value="MFB2897415.1"/>
    <property type="molecule type" value="Genomic_DNA"/>
</dbReference>
<sequence length="79" mass="9221">MKIYVDISQYWPQNLSLNAVYEELLLQGRKIDRRTLSGAKAGTLTKSEFVTLVKLRDWLRERTNNPDLKIDDLLSQKPD</sequence>
<comment type="caution">
    <text evidence="1">The sequence shown here is derived from an EMBL/GenBank/DDBJ whole genome shotgun (WGS) entry which is preliminary data.</text>
</comment>
<reference evidence="1 2" key="1">
    <citation type="submission" date="2024-09" db="EMBL/GenBank/DDBJ databases">
        <title>Floridaenema gen nov. (Aerosakkonemataceae, Aerosakkonematales ord. nov., Cyanobacteria) from benthic tropical and subtropical fresh waters, with the description of four new species.</title>
        <authorList>
            <person name="Moretto J.A."/>
            <person name="Berthold D.E."/>
            <person name="Lefler F.W."/>
            <person name="Huang I.-S."/>
            <person name="Laughinghouse H. IV."/>
        </authorList>
    </citation>
    <scope>NUCLEOTIDE SEQUENCE [LARGE SCALE GENOMIC DNA]</scope>
    <source>
        <strain evidence="1 2">BLCC-F50</strain>
    </source>
</reference>
<evidence type="ECO:0000313" key="1">
    <source>
        <dbReference type="EMBL" id="MFB2897415.1"/>
    </source>
</evidence>
<organism evidence="1 2">
    <name type="scientific">Floridaenema flaviceps BLCC-F50</name>
    <dbReference type="NCBI Taxonomy" id="3153642"/>
    <lineage>
        <taxon>Bacteria</taxon>
        <taxon>Bacillati</taxon>
        <taxon>Cyanobacteriota</taxon>
        <taxon>Cyanophyceae</taxon>
        <taxon>Oscillatoriophycideae</taxon>
        <taxon>Aerosakkonematales</taxon>
        <taxon>Aerosakkonemataceae</taxon>
        <taxon>Floridanema</taxon>
        <taxon>Floridanema flaviceps</taxon>
    </lineage>
</organism>
<dbReference type="Proteomes" id="UP001576784">
    <property type="component" value="Unassembled WGS sequence"/>
</dbReference>
<evidence type="ECO:0008006" key="3">
    <source>
        <dbReference type="Google" id="ProtNLM"/>
    </source>
</evidence>
<keyword evidence="2" id="KW-1185">Reference proteome</keyword>
<name>A0ABV4Y094_9CYAN</name>
<accession>A0ABV4Y094</accession>
<gene>
    <name evidence="1" type="ORF">ACE1CI_31240</name>
</gene>